<proteinExistence type="predicted"/>
<dbReference type="Gramene" id="Solyc01g014920.2.1">
    <property type="protein sequence ID" value="Solyc01g014920.2.1.1"/>
    <property type="gene ID" value="Solyc01g014920.2"/>
</dbReference>
<dbReference type="PaxDb" id="4081-Solyc01g014920.1.1"/>
<evidence type="ECO:0000313" key="1">
    <source>
        <dbReference type="EnsemblPlants" id="Solyc01g014920.2.1.1"/>
    </source>
</evidence>
<reference evidence="1" key="2">
    <citation type="submission" date="2019-01" db="UniProtKB">
        <authorList>
            <consortium name="EnsemblPlants"/>
        </authorList>
    </citation>
    <scope>IDENTIFICATION</scope>
    <source>
        <strain evidence="1">cv. Heinz 1706</strain>
    </source>
</reference>
<dbReference type="AlphaFoldDB" id="A0A3Q7EUP9"/>
<reference evidence="1" key="1">
    <citation type="journal article" date="2012" name="Nature">
        <title>The tomato genome sequence provides insights into fleshy fruit evolution.</title>
        <authorList>
            <consortium name="Tomato Genome Consortium"/>
        </authorList>
    </citation>
    <scope>NUCLEOTIDE SEQUENCE [LARGE SCALE GENOMIC DNA]</scope>
    <source>
        <strain evidence="1">cv. Heinz 1706</strain>
    </source>
</reference>
<dbReference type="Proteomes" id="UP000004994">
    <property type="component" value="Chromosome 1"/>
</dbReference>
<protein>
    <submittedName>
        <fullName evidence="1">Uncharacterized protein</fullName>
    </submittedName>
</protein>
<name>A0A3Q7EUP9_SOLLC</name>
<organism evidence="1">
    <name type="scientific">Solanum lycopersicum</name>
    <name type="common">Tomato</name>
    <name type="synonym">Lycopersicon esculentum</name>
    <dbReference type="NCBI Taxonomy" id="4081"/>
    <lineage>
        <taxon>Eukaryota</taxon>
        <taxon>Viridiplantae</taxon>
        <taxon>Streptophyta</taxon>
        <taxon>Embryophyta</taxon>
        <taxon>Tracheophyta</taxon>
        <taxon>Spermatophyta</taxon>
        <taxon>Magnoliopsida</taxon>
        <taxon>eudicotyledons</taxon>
        <taxon>Gunneridae</taxon>
        <taxon>Pentapetalae</taxon>
        <taxon>asterids</taxon>
        <taxon>lamiids</taxon>
        <taxon>Solanales</taxon>
        <taxon>Solanaceae</taxon>
        <taxon>Solanoideae</taxon>
        <taxon>Solaneae</taxon>
        <taxon>Solanum</taxon>
        <taxon>Solanum subgen. Lycopersicon</taxon>
    </lineage>
</organism>
<sequence>MENMIGVIMPYIQPWVIVPYEEKKSEIGVIVPYMQPGVIVPCEDIKKKR</sequence>
<dbReference type="InParanoid" id="A0A3Q7EUP9"/>
<keyword evidence="2" id="KW-1185">Reference proteome</keyword>
<dbReference type="EnsemblPlants" id="Solyc01g014920.2.1">
    <property type="protein sequence ID" value="Solyc01g014920.2.1.1"/>
    <property type="gene ID" value="Solyc01g014920.2"/>
</dbReference>
<accession>A0A3Q7EUP9</accession>
<evidence type="ECO:0000313" key="2">
    <source>
        <dbReference type="Proteomes" id="UP000004994"/>
    </source>
</evidence>